<dbReference type="EMBL" id="MU826387">
    <property type="protein sequence ID" value="KAJ7376902.1"/>
    <property type="molecule type" value="Genomic_DNA"/>
</dbReference>
<name>A0A9X0CUV8_9CNID</name>
<reference evidence="2" key="1">
    <citation type="submission" date="2023-01" db="EMBL/GenBank/DDBJ databases">
        <title>Genome assembly of the deep-sea coral Lophelia pertusa.</title>
        <authorList>
            <person name="Herrera S."/>
            <person name="Cordes E."/>
        </authorList>
    </citation>
    <scope>NUCLEOTIDE SEQUENCE</scope>
    <source>
        <strain evidence="2">USNM1676648</strain>
        <tissue evidence="2">Polyp</tissue>
    </source>
</reference>
<evidence type="ECO:0000313" key="3">
    <source>
        <dbReference type="Proteomes" id="UP001163046"/>
    </source>
</evidence>
<proteinExistence type="predicted"/>
<evidence type="ECO:0000256" key="1">
    <source>
        <dbReference type="SAM" id="MobiDB-lite"/>
    </source>
</evidence>
<keyword evidence="3" id="KW-1185">Reference proteome</keyword>
<accession>A0A9X0CUV8</accession>
<feature type="region of interest" description="Disordered" evidence="1">
    <location>
        <begin position="25"/>
        <end position="99"/>
    </location>
</feature>
<dbReference type="InterPro" id="IPR027417">
    <property type="entry name" value="P-loop_NTPase"/>
</dbReference>
<protein>
    <submittedName>
        <fullName evidence="2">Uncharacterized protein</fullName>
    </submittedName>
</protein>
<dbReference type="Proteomes" id="UP001163046">
    <property type="component" value="Unassembled WGS sequence"/>
</dbReference>
<gene>
    <name evidence="2" type="ORF">OS493_031782</name>
</gene>
<dbReference type="SUPFAM" id="SSF52540">
    <property type="entry name" value="P-loop containing nucleoside triphosphate hydrolases"/>
    <property type="match status" value="1"/>
</dbReference>
<sequence length="209" mass="24855">MTNKQAIPEIPTIIKAASGYSHETHYTYVDNTERDRREAEEKEARRLENERMRREIEEKMRIEREKQLEEEKQREKYQQQRQREVELEEAKRREEEQKRPQLEDELLRRRGELFDYKFGDKTGLDHFRGLQIEDVTQLRIGVFGPVASGKSCFINTCERAVRKTERGSAPDGTIGLEGTITLEDYLPEMFFTWPTPGLLHLQRQRDGRV</sequence>
<organism evidence="2 3">
    <name type="scientific">Desmophyllum pertusum</name>
    <dbReference type="NCBI Taxonomy" id="174260"/>
    <lineage>
        <taxon>Eukaryota</taxon>
        <taxon>Metazoa</taxon>
        <taxon>Cnidaria</taxon>
        <taxon>Anthozoa</taxon>
        <taxon>Hexacorallia</taxon>
        <taxon>Scleractinia</taxon>
        <taxon>Caryophylliina</taxon>
        <taxon>Caryophylliidae</taxon>
        <taxon>Desmophyllum</taxon>
    </lineage>
</organism>
<feature type="compositionally biased region" description="Basic and acidic residues" evidence="1">
    <location>
        <begin position="31"/>
        <end position="99"/>
    </location>
</feature>
<dbReference type="PANTHER" id="PTHR14241">
    <property type="entry name" value="INTERFERON-INDUCED PROTEIN 44"/>
    <property type="match status" value="1"/>
</dbReference>
<dbReference type="OrthoDB" id="25620at2759"/>
<evidence type="ECO:0000313" key="2">
    <source>
        <dbReference type="EMBL" id="KAJ7376902.1"/>
    </source>
</evidence>
<comment type="caution">
    <text evidence="2">The sequence shown here is derived from an EMBL/GenBank/DDBJ whole genome shotgun (WGS) entry which is preliminary data.</text>
</comment>
<dbReference type="AlphaFoldDB" id="A0A9X0CUV8"/>
<dbReference type="PANTHER" id="PTHR14241:SF31">
    <property type="entry name" value="RIBOSOMAL PROTEIN S23 MITOCHONDRIAL CONSERVED DOMAIN-CONTAINING PROTEIN"/>
    <property type="match status" value="1"/>
</dbReference>